<name>A0A4R0IK43_9ACTN</name>
<dbReference type="Proteomes" id="UP000293342">
    <property type="component" value="Unassembled WGS sequence"/>
</dbReference>
<sequence>MTSYVALRELLRRGTRTVESAPDIDVDVKDSDACLDLLRAMAKRHGLKPTDCELTVKTGRTSKTYRMGAF</sequence>
<organism evidence="1 2">
    <name type="scientific">Kribbella capetownensis</name>
    <dbReference type="NCBI Taxonomy" id="1572659"/>
    <lineage>
        <taxon>Bacteria</taxon>
        <taxon>Bacillati</taxon>
        <taxon>Actinomycetota</taxon>
        <taxon>Actinomycetes</taxon>
        <taxon>Propionibacteriales</taxon>
        <taxon>Kribbellaceae</taxon>
        <taxon>Kribbella</taxon>
    </lineage>
</organism>
<dbReference type="RefSeq" id="WP_131519350.1">
    <property type="nucleotide sequence ID" value="NZ_SJKD01000019.1"/>
</dbReference>
<proteinExistence type="predicted"/>
<gene>
    <name evidence="1" type="ORF">E0H75_42140</name>
</gene>
<keyword evidence="2" id="KW-1185">Reference proteome</keyword>
<dbReference type="EMBL" id="SJKD01000019">
    <property type="protein sequence ID" value="TCC33863.1"/>
    <property type="molecule type" value="Genomic_DNA"/>
</dbReference>
<evidence type="ECO:0000313" key="1">
    <source>
        <dbReference type="EMBL" id="TCC33863.1"/>
    </source>
</evidence>
<protein>
    <submittedName>
        <fullName evidence="1">Uncharacterized protein</fullName>
    </submittedName>
</protein>
<reference evidence="1 2" key="1">
    <citation type="submission" date="2019-02" db="EMBL/GenBank/DDBJ databases">
        <title>Kribbella capetownensis sp. nov. and Kribbella speibonae sp. nov., isolated from soil.</title>
        <authorList>
            <person name="Curtis S.M."/>
            <person name="Norton I."/>
            <person name="Everest G.J."/>
            <person name="Meyers P.R."/>
        </authorList>
    </citation>
    <scope>NUCLEOTIDE SEQUENCE [LARGE SCALE GENOMIC DNA]</scope>
    <source>
        <strain evidence="1 2">YM53</strain>
    </source>
</reference>
<evidence type="ECO:0000313" key="2">
    <source>
        <dbReference type="Proteomes" id="UP000293342"/>
    </source>
</evidence>
<comment type="caution">
    <text evidence="1">The sequence shown here is derived from an EMBL/GenBank/DDBJ whole genome shotgun (WGS) entry which is preliminary data.</text>
</comment>
<accession>A0A4R0IK43</accession>
<dbReference type="AlphaFoldDB" id="A0A4R0IK43"/>
<dbReference type="OrthoDB" id="5242916at2"/>